<comment type="caution">
    <text evidence="1">The sequence shown here is derived from an EMBL/GenBank/DDBJ whole genome shotgun (WGS) entry which is preliminary data.</text>
</comment>
<name>A0A7W8UHW8_9HYPH</name>
<reference evidence="1 2" key="1">
    <citation type="submission" date="2020-08" db="EMBL/GenBank/DDBJ databases">
        <title>Genomic Encyclopedia of Type Strains, Phase IV (KMG-V): Genome sequencing to study the core and pangenomes of soil and plant-associated prokaryotes.</title>
        <authorList>
            <person name="Whitman W."/>
        </authorList>
    </citation>
    <scope>NUCLEOTIDE SEQUENCE [LARGE SCALE GENOMIC DNA]</scope>
    <source>
        <strain evidence="1 2">SEMIA 4084</strain>
    </source>
</reference>
<dbReference type="Gene3D" id="3.30.360.10">
    <property type="entry name" value="Dihydrodipicolinate Reductase, domain 2"/>
    <property type="match status" value="1"/>
</dbReference>
<keyword evidence="2" id="KW-1185">Reference proteome</keyword>
<protein>
    <recommendedName>
        <fullName evidence="3">Gfo/Idh/MocA-like oxidoreductase C-terminal domain-containing protein</fullName>
    </recommendedName>
</protein>
<dbReference type="Proteomes" id="UP000585507">
    <property type="component" value="Unassembled WGS sequence"/>
</dbReference>
<accession>A0A7W8UHW8</accession>
<proteinExistence type="predicted"/>
<gene>
    <name evidence="1" type="ORF">GGD55_005853</name>
</gene>
<dbReference type="AlphaFoldDB" id="A0A7W8UHW8"/>
<organism evidence="1 2">
    <name type="scientific">Rhizobium giardinii</name>
    <dbReference type="NCBI Taxonomy" id="56731"/>
    <lineage>
        <taxon>Bacteria</taxon>
        <taxon>Pseudomonadati</taxon>
        <taxon>Pseudomonadota</taxon>
        <taxon>Alphaproteobacteria</taxon>
        <taxon>Hyphomicrobiales</taxon>
        <taxon>Rhizobiaceae</taxon>
        <taxon>Rhizobium/Agrobacterium group</taxon>
        <taxon>Rhizobium</taxon>
    </lineage>
</organism>
<dbReference type="EMBL" id="JACHBK010000017">
    <property type="protein sequence ID" value="MBB5539109.1"/>
    <property type="molecule type" value="Genomic_DNA"/>
</dbReference>
<evidence type="ECO:0000313" key="1">
    <source>
        <dbReference type="EMBL" id="MBB5539109.1"/>
    </source>
</evidence>
<evidence type="ECO:0000313" key="2">
    <source>
        <dbReference type="Proteomes" id="UP000585507"/>
    </source>
</evidence>
<sequence>MNELQLYSVDDPVGQQGYRTLIAGPEHPPYRQFIPAPGHGLGFNELKVIECHELLMAIGGDMNANVSDFDKGLEIEQVVHAMARSAEAQCWVDV</sequence>
<evidence type="ECO:0008006" key="3">
    <source>
        <dbReference type="Google" id="ProtNLM"/>
    </source>
</evidence>
<dbReference type="RefSeq" id="WP_018326353.1">
    <property type="nucleotide sequence ID" value="NZ_JACHBK010000017.1"/>
</dbReference>